<proteinExistence type="predicted"/>
<dbReference type="AlphaFoldDB" id="A0AAW1KGF5"/>
<comment type="caution">
    <text evidence="2">The sequence shown here is derived from an EMBL/GenBank/DDBJ whole genome shotgun (WGS) entry which is preliminary data.</text>
</comment>
<feature type="compositionally biased region" description="Basic and acidic residues" evidence="1">
    <location>
        <begin position="37"/>
        <end position="46"/>
    </location>
</feature>
<accession>A0AAW1KGF5</accession>
<sequence>MTDSNDGNALARSKPENTRGRVYTTGSIEEYLKRKRRETEHEEDKSPPQSKKTAKSISEASKEKETTENKERNQDIQELTKMITGMFQQLKDEIKCNNDQLKKNSEDIANLREEIIKREEDWKRERESWVEERETLNKRIQILESKIERQERAEKRNNLILRGADLNLDQDGEQELQSAVAGLIRKELNIDAHIERAYKIGKSQVVVKLNTFENKLQILRAKPKLSGKNIYI</sequence>
<evidence type="ECO:0000313" key="3">
    <source>
        <dbReference type="Proteomes" id="UP001458880"/>
    </source>
</evidence>
<keyword evidence="3" id="KW-1185">Reference proteome</keyword>
<protein>
    <submittedName>
        <fullName evidence="2">Uncharacterized protein</fullName>
    </submittedName>
</protein>
<gene>
    <name evidence="2" type="ORF">QE152_g23117</name>
</gene>
<evidence type="ECO:0000313" key="2">
    <source>
        <dbReference type="EMBL" id="KAK9718512.1"/>
    </source>
</evidence>
<dbReference type="EMBL" id="JASPKY010000227">
    <property type="protein sequence ID" value="KAK9718512.1"/>
    <property type="molecule type" value="Genomic_DNA"/>
</dbReference>
<reference evidence="2 3" key="1">
    <citation type="journal article" date="2024" name="BMC Genomics">
        <title>De novo assembly and annotation of Popillia japonica's genome with initial clues to its potential as an invasive pest.</title>
        <authorList>
            <person name="Cucini C."/>
            <person name="Boschi S."/>
            <person name="Funari R."/>
            <person name="Cardaioli E."/>
            <person name="Iannotti N."/>
            <person name="Marturano G."/>
            <person name="Paoli F."/>
            <person name="Bruttini M."/>
            <person name="Carapelli A."/>
            <person name="Frati F."/>
            <person name="Nardi F."/>
        </authorList>
    </citation>
    <scope>NUCLEOTIDE SEQUENCE [LARGE SCALE GENOMIC DNA]</scope>
    <source>
        <strain evidence="2">DMR45628</strain>
    </source>
</reference>
<feature type="compositionally biased region" description="Basic and acidic residues" evidence="1">
    <location>
        <begin position="60"/>
        <end position="75"/>
    </location>
</feature>
<dbReference type="Proteomes" id="UP001458880">
    <property type="component" value="Unassembled WGS sequence"/>
</dbReference>
<feature type="region of interest" description="Disordered" evidence="1">
    <location>
        <begin position="1"/>
        <end position="76"/>
    </location>
</feature>
<evidence type="ECO:0000256" key="1">
    <source>
        <dbReference type="SAM" id="MobiDB-lite"/>
    </source>
</evidence>
<organism evidence="2 3">
    <name type="scientific">Popillia japonica</name>
    <name type="common">Japanese beetle</name>
    <dbReference type="NCBI Taxonomy" id="7064"/>
    <lineage>
        <taxon>Eukaryota</taxon>
        <taxon>Metazoa</taxon>
        <taxon>Ecdysozoa</taxon>
        <taxon>Arthropoda</taxon>
        <taxon>Hexapoda</taxon>
        <taxon>Insecta</taxon>
        <taxon>Pterygota</taxon>
        <taxon>Neoptera</taxon>
        <taxon>Endopterygota</taxon>
        <taxon>Coleoptera</taxon>
        <taxon>Polyphaga</taxon>
        <taxon>Scarabaeiformia</taxon>
        <taxon>Scarabaeidae</taxon>
        <taxon>Rutelinae</taxon>
        <taxon>Popillia</taxon>
    </lineage>
</organism>
<name>A0AAW1KGF5_POPJA</name>